<proteinExistence type="predicted"/>
<name>A0A7W9GB67_9ACTN</name>
<keyword evidence="3" id="KW-0808">Transferase</keyword>
<feature type="domain" description="Winged helix-turn-helix" evidence="2">
    <location>
        <begin position="271"/>
        <end position="340"/>
    </location>
</feature>
<dbReference type="InterPro" id="IPR027417">
    <property type="entry name" value="P-loop_NTPase"/>
</dbReference>
<feature type="region of interest" description="Disordered" evidence="1">
    <location>
        <begin position="679"/>
        <end position="722"/>
    </location>
</feature>
<dbReference type="GO" id="GO:0004674">
    <property type="term" value="F:protein serine/threonine kinase activity"/>
    <property type="evidence" value="ECO:0007669"/>
    <property type="project" value="UniProtKB-KW"/>
</dbReference>
<accession>A0A7W9GB67</accession>
<dbReference type="SUPFAM" id="SSF48452">
    <property type="entry name" value="TPR-like"/>
    <property type="match status" value="1"/>
</dbReference>
<dbReference type="SUPFAM" id="SSF52540">
    <property type="entry name" value="P-loop containing nucleoside triphosphate hydrolases"/>
    <property type="match status" value="1"/>
</dbReference>
<dbReference type="PANTHER" id="PTHR47691:SF3">
    <property type="entry name" value="HTH-TYPE TRANSCRIPTIONAL REGULATOR RV0890C-RELATED"/>
    <property type="match status" value="1"/>
</dbReference>
<organism evidence="3 4">
    <name type="scientific">Nonomuraea jabiensis</name>
    <dbReference type="NCBI Taxonomy" id="882448"/>
    <lineage>
        <taxon>Bacteria</taxon>
        <taxon>Bacillati</taxon>
        <taxon>Actinomycetota</taxon>
        <taxon>Actinomycetes</taxon>
        <taxon>Streptosporangiales</taxon>
        <taxon>Streptosporangiaceae</taxon>
        <taxon>Nonomuraea</taxon>
    </lineage>
</organism>
<gene>
    <name evidence="3" type="ORF">HD596_007229</name>
</gene>
<dbReference type="Proteomes" id="UP000579153">
    <property type="component" value="Unassembled WGS sequence"/>
</dbReference>
<keyword evidence="3" id="KW-0723">Serine/threonine-protein kinase</keyword>
<sequence>MSSGAGVLTDQSTFVGRAQELSTVRKLLGRSRLLTLTGGGGVGKTRLALRTAELLRDMYQDGVEVVELATLETGDLLESEVATALGLRDVRRDPMGVLVDYLSTKRMLLVLDNCEHLSAVCARFVDRLLRSAPRLQVLATSRQTLRISGEQVLAVAPLSTPDSGPGCGHTVREVGRHDSVRLFVERAAGAVPGFRLNARNVAPVAELVRRLEGIPLAIELAAVRLRSMPLERLARELEERFDVLVTKTPTVLPRHQTMRATMEWSFRLCSAGERRLWARLGLFPSGADLETAEAVCSGDGIDRLDVLDHLTGLVDKSVLVRDGSRYRMPEALRAYGCEQLPPPEERWLRRRYVEHYRDLVKEHRIDRMVPEQLDRYLLLQRELPNIRVALEMCLSEPALAPTELEAASAMWCFWLLGGSFAEGRYWLGRGLEQVPQAGRCRAEGLWADSLLALRQGQSAAAMRALEEFLAFARGHGEDRLVANGVRSSGVAAFFAGDAQRGLALIRESLTLHEALDDMDGIMFDLYVGAVYGSTEHPRQATEFGERLLTLCESRRALVFRAYAQLALGVAHWNLGERRRAEALLTAATEFTGGINDRWCLTQCLEVLAWLAGARDEHERAAALLGAAHAMWQAVGASPEWMTYHATWHERCTRQARAALGRSAFATAFRQGSRLGPQRAAAYAVGGAPRGRSARRGGRGSKAPVTTAAGDRRRPRSGASPAG</sequence>
<dbReference type="InterPro" id="IPR058852">
    <property type="entry name" value="HTH_77"/>
</dbReference>
<dbReference type="AlphaFoldDB" id="A0A7W9GB67"/>
<protein>
    <submittedName>
        <fullName evidence="3">Non-specific serine/threonine protein kinase</fullName>
        <ecNumber evidence="3">2.7.11.1</ecNumber>
    </submittedName>
</protein>
<dbReference type="RefSeq" id="WP_185073932.1">
    <property type="nucleotide sequence ID" value="NZ_JACHMB010000001.1"/>
</dbReference>
<dbReference type="PANTHER" id="PTHR47691">
    <property type="entry name" value="REGULATOR-RELATED"/>
    <property type="match status" value="1"/>
</dbReference>
<evidence type="ECO:0000313" key="4">
    <source>
        <dbReference type="Proteomes" id="UP000579153"/>
    </source>
</evidence>
<keyword evidence="4" id="KW-1185">Reference proteome</keyword>
<evidence type="ECO:0000313" key="3">
    <source>
        <dbReference type="EMBL" id="MBB5780473.1"/>
    </source>
</evidence>
<comment type="caution">
    <text evidence="3">The sequence shown here is derived from an EMBL/GenBank/DDBJ whole genome shotgun (WGS) entry which is preliminary data.</text>
</comment>
<dbReference type="InterPro" id="IPR011990">
    <property type="entry name" value="TPR-like_helical_dom_sf"/>
</dbReference>
<dbReference type="EMBL" id="JACHMB010000001">
    <property type="protein sequence ID" value="MBB5780473.1"/>
    <property type="molecule type" value="Genomic_DNA"/>
</dbReference>
<dbReference type="PRINTS" id="PR00364">
    <property type="entry name" value="DISEASERSIST"/>
</dbReference>
<dbReference type="Pfam" id="PF25872">
    <property type="entry name" value="HTH_77"/>
    <property type="match status" value="1"/>
</dbReference>
<dbReference type="Gene3D" id="3.40.50.300">
    <property type="entry name" value="P-loop containing nucleotide triphosphate hydrolases"/>
    <property type="match status" value="1"/>
</dbReference>
<dbReference type="Gene3D" id="1.25.40.10">
    <property type="entry name" value="Tetratricopeptide repeat domain"/>
    <property type="match status" value="1"/>
</dbReference>
<evidence type="ECO:0000256" key="1">
    <source>
        <dbReference type="SAM" id="MobiDB-lite"/>
    </source>
</evidence>
<evidence type="ECO:0000259" key="2">
    <source>
        <dbReference type="Pfam" id="PF25872"/>
    </source>
</evidence>
<reference evidence="3 4" key="1">
    <citation type="submission" date="2020-08" db="EMBL/GenBank/DDBJ databases">
        <title>Sequencing the genomes of 1000 actinobacteria strains.</title>
        <authorList>
            <person name="Klenk H.-P."/>
        </authorList>
    </citation>
    <scope>NUCLEOTIDE SEQUENCE [LARGE SCALE GENOMIC DNA]</scope>
    <source>
        <strain evidence="3 4">DSM 45507</strain>
    </source>
</reference>
<dbReference type="EC" id="2.7.11.1" evidence="3"/>
<keyword evidence="3" id="KW-0418">Kinase</keyword>